<keyword evidence="5 6" id="KW-0342">GTP-binding</keyword>
<accession>A0ABQ6F4V8</accession>
<evidence type="ECO:0000256" key="1">
    <source>
        <dbReference type="ARBA" id="ARBA00022679"/>
    </source>
</evidence>
<evidence type="ECO:0000313" key="8">
    <source>
        <dbReference type="EMBL" id="GLT19905.1"/>
    </source>
</evidence>
<dbReference type="HAMAP" id="MF_00062">
    <property type="entry name" value="Sulf_adenylyltr_sub1"/>
    <property type="match status" value="1"/>
</dbReference>
<dbReference type="Pfam" id="PF00009">
    <property type="entry name" value="GTP_EFTU"/>
    <property type="match status" value="1"/>
</dbReference>
<dbReference type="Pfam" id="PF22594">
    <property type="entry name" value="GTP-eEF1A_C"/>
    <property type="match status" value="1"/>
</dbReference>
<evidence type="ECO:0000256" key="2">
    <source>
        <dbReference type="ARBA" id="ARBA00022695"/>
    </source>
</evidence>
<dbReference type="SUPFAM" id="SSF52540">
    <property type="entry name" value="P-loop containing nucleoside triphosphate hydrolases"/>
    <property type="match status" value="1"/>
</dbReference>
<dbReference type="InterPro" id="IPR054696">
    <property type="entry name" value="GTP-eEF1A_C"/>
</dbReference>
<dbReference type="NCBIfam" id="TIGR00231">
    <property type="entry name" value="small_GTP"/>
    <property type="match status" value="1"/>
</dbReference>
<comment type="pathway">
    <text evidence="6">Sulfur metabolism; hydrogen sulfide biosynthesis; sulfite from sulfate: step 1/3.</text>
</comment>
<comment type="caution">
    <text evidence="8">The sequence shown here is derived from an EMBL/GenBank/DDBJ whole genome shotgun (WGS) entry which is preliminary data.</text>
</comment>
<dbReference type="GO" id="GO:0016779">
    <property type="term" value="F:nucleotidyltransferase activity"/>
    <property type="evidence" value="ECO:0007669"/>
    <property type="project" value="UniProtKB-KW"/>
</dbReference>
<evidence type="ECO:0000256" key="4">
    <source>
        <dbReference type="ARBA" id="ARBA00022840"/>
    </source>
</evidence>
<keyword evidence="1 6" id="KW-0808">Transferase</keyword>
<comment type="function">
    <text evidence="6">With CysD forms the ATP sulfurylase (ATPS) that catalyzes the adenylation of sulfate producing adenosine 5'-phosphosulfate (APS) and diphosphate, the first enzymatic step in sulfur assimilation pathway. APS synthesis involves the formation of a high-energy phosphoric-sulfuric acid anhydride bond driven by GTP hydrolysis by CysN coupled to ATP hydrolysis by CysD.</text>
</comment>
<dbReference type="InterPro" id="IPR050100">
    <property type="entry name" value="TRAFAC_GTPase_members"/>
</dbReference>
<evidence type="ECO:0000256" key="6">
    <source>
        <dbReference type="HAMAP-Rule" id="MF_00062"/>
    </source>
</evidence>
<keyword evidence="9" id="KW-1185">Reference proteome</keyword>
<reference evidence="9" key="1">
    <citation type="journal article" date="2019" name="Int. J. Syst. Evol. Microbiol.">
        <title>The Global Catalogue of Microorganisms (GCM) 10K type strain sequencing project: providing services to taxonomists for standard genome sequencing and annotation.</title>
        <authorList>
            <consortium name="The Broad Institute Genomics Platform"/>
            <consortium name="The Broad Institute Genome Sequencing Center for Infectious Disease"/>
            <person name="Wu L."/>
            <person name="Ma J."/>
        </authorList>
    </citation>
    <scope>NUCLEOTIDE SEQUENCE [LARGE SCALE GENOMIC DNA]</scope>
    <source>
        <strain evidence="9">NBRC 108723</strain>
    </source>
</reference>
<dbReference type="InterPro" id="IPR041757">
    <property type="entry name" value="CysN_GTP-bd"/>
</dbReference>
<dbReference type="RefSeq" id="WP_284193741.1">
    <property type="nucleotide sequence ID" value="NZ_BSPW01000085.1"/>
</dbReference>
<keyword evidence="4 6" id="KW-0067">ATP-binding</keyword>
<evidence type="ECO:0000259" key="7">
    <source>
        <dbReference type="PROSITE" id="PS51722"/>
    </source>
</evidence>
<keyword evidence="2 6" id="KW-0548">Nucleotidyltransferase</keyword>
<feature type="binding site" evidence="6">
    <location>
        <begin position="112"/>
        <end position="116"/>
    </location>
    <ligand>
        <name>GTP</name>
        <dbReference type="ChEBI" id="CHEBI:37565"/>
    </ligand>
</feature>
<dbReference type="SUPFAM" id="SSF50447">
    <property type="entry name" value="Translation proteins"/>
    <property type="match status" value="1"/>
</dbReference>
<dbReference type="CDD" id="cd04166">
    <property type="entry name" value="CysN_ATPS"/>
    <property type="match status" value="1"/>
</dbReference>
<dbReference type="Gene3D" id="2.40.30.10">
    <property type="entry name" value="Translation factors"/>
    <property type="match status" value="2"/>
</dbReference>
<dbReference type="InterPro" id="IPR044138">
    <property type="entry name" value="CysN_II"/>
</dbReference>
<proteinExistence type="inferred from homology"/>
<dbReference type="PROSITE" id="PS00301">
    <property type="entry name" value="G_TR_1"/>
    <property type="match status" value="1"/>
</dbReference>
<evidence type="ECO:0000313" key="9">
    <source>
        <dbReference type="Proteomes" id="UP001157138"/>
    </source>
</evidence>
<gene>
    <name evidence="6 8" type="primary">cysN</name>
    <name evidence="8" type="ORF">GCM10007938_36880</name>
</gene>
<evidence type="ECO:0000256" key="3">
    <source>
        <dbReference type="ARBA" id="ARBA00022741"/>
    </source>
</evidence>
<dbReference type="CDD" id="cd04095">
    <property type="entry name" value="CysN_NoDQ_III"/>
    <property type="match status" value="1"/>
</dbReference>
<feature type="domain" description="Tr-type G" evidence="7">
    <location>
        <begin position="24"/>
        <end position="238"/>
    </location>
</feature>
<sequence length="470" mass="51918">MNSAVESQLAELGIEGYLTQHQHKSLLRFLTCGSVDDGKSTLIGRLLHDSKQIYEDQLAAVHADSQRVGTTGSRPDLALLVDGLQAEREQGITIDVAYRYFSTQKRKFIIADTPGHDQYTRNMATGASTCDLAVILIDARKGVLDQTRRHSFIANLLGLKHFIVAVNKMDLVDYSQQRFEEIRDDYLSFANKLQGETSINIVPLSALEGDNVVEASDKLKWFEGPPLLDLLQSVDVSHAKVQGEFRFPVQYVNRPHLDFRGFSGTVASGVIEVGDTIKALPSGKASRIARIVTFDGDLPQAQAGLAVTLTLEDEIDISRGDLIVHDSAHVTVGQHLSADVVWMTEQPLVAGRDYDIKIAGKKTIGHVEAICHQYDINNLSKHDAQSLPLNGIGLCHWVFNQPLAFDCYDEVQDSGGFIIIDRLTNVTVGAGLIREALSEREPSPSERMGAFEHELKALILKHFPEWDAKI</sequence>
<dbReference type="Proteomes" id="UP001157138">
    <property type="component" value="Unassembled WGS sequence"/>
</dbReference>
<dbReference type="InterPro" id="IPR027417">
    <property type="entry name" value="P-loop_NTPase"/>
</dbReference>
<dbReference type="SUPFAM" id="SSF50465">
    <property type="entry name" value="EF-Tu/eEF-1alpha/eIF2-gamma C-terminal domain"/>
    <property type="match status" value="1"/>
</dbReference>
<feature type="binding site" evidence="6">
    <location>
        <begin position="167"/>
        <end position="170"/>
    </location>
    <ligand>
        <name>GTP</name>
        <dbReference type="ChEBI" id="CHEBI:37565"/>
    </ligand>
</feature>
<dbReference type="PROSITE" id="PS51722">
    <property type="entry name" value="G_TR_2"/>
    <property type="match status" value="1"/>
</dbReference>
<dbReference type="NCBIfam" id="NF003478">
    <property type="entry name" value="PRK05124.1"/>
    <property type="match status" value="1"/>
</dbReference>
<comment type="similarity">
    <text evidence="6">Belongs to the TRAFAC class translation factor GTPase superfamily. Classic translation factor GTPase family. CysN/NodQ subfamily.</text>
</comment>
<dbReference type="PRINTS" id="PR00315">
    <property type="entry name" value="ELONGATNFCT"/>
</dbReference>
<evidence type="ECO:0000256" key="5">
    <source>
        <dbReference type="ARBA" id="ARBA00023134"/>
    </source>
</evidence>
<dbReference type="NCBIfam" id="TIGR02034">
    <property type="entry name" value="CysN"/>
    <property type="match status" value="1"/>
</dbReference>
<keyword evidence="3 6" id="KW-0547">Nucleotide-binding</keyword>
<feature type="binding site" evidence="6">
    <location>
        <begin position="33"/>
        <end position="40"/>
    </location>
    <ligand>
        <name>GTP</name>
        <dbReference type="ChEBI" id="CHEBI:37565"/>
    </ligand>
</feature>
<dbReference type="InterPro" id="IPR009000">
    <property type="entry name" value="Transl_B-barrel_sf"/>
</dbReference>
<dbReference type="EC" id="2.7.7.4" evidence="6"/>
<dbReference type="InterPro" id="IPR009001">
    <property type="entry name" value="Transl_elong_EF1A/Init_IF2_C"/>
</dbReference>
<dbReference type="InterPro" id="IPR000795">
    <property type="entry name" value="T_Tr_GTP-bd_dom"/>
</dbReference>
<dbReference type="EMBL" id="BSPW01000085">
    <property type="protein sequence ID" value="GLT19905.1"/>
    <property type="molecule type" value="Genomic_DNA"/>
</dbReference>
<dbReference type="InterPro" id="IPR031157">
    <property type="entry name" value="G_TR_CS"/>
</dbReference>
<dbReference type="PANTHER" id="PTHR23115">
    <property type="entry name" value="TRANSLATION FACTOR"/>
    <property type="match status" value="1"/>
</dbReference>
<dbReference type="CDD" id="cd03695">
    <property type="entry name" value="CysN_NodQ_II"/>
    <property type="match status" value="1"/>
</dbReference>
<dbReference type="InterPro" id="IPR011779">
    <property type="entry name" value="SO4_adenylTrfase_lsu"/>
</dbReference>
<dbReference type="InterPro" id="IPR044139">
    <property type="entry name" value="CysN_NoDQ_III"/>
</dbReference>
<organism evidence="8 9">
    <name type="scientific">Vibrio zhanjiangensis</name>
    <dbReference type="NCBI Taxonomy" id="1046128"/>
    <lineage>
        <taxon>Bacteria</taxon>
        <taxon>Pseudomonadati</taxon>
        <taxon>Pseudomonadota</taxon>
        <taxon>Gammaproteobacteria</taxon>
        <taxon>Vibrionales</taxon>
        <taxon>Vibrionaceae</taxon>
        <taxon>Vibrio</taxon>
    </lineage>
</organism>
<protein>
    <recommendedName>
        <fullName evidence="6">Sulfate adenylyltransferase subunit 1</fullName>
        <ecNumber evidence="6">2.7.7.4</ecNumber>
    </recommendedName>
    <alternativeName>
        <fullName evidence="6">ATP-sulfurylase large subunit</fullName>
    </alternativeName>
    <alternativeName>
        <fullName evidence="6">Sulfate adenylate transferase</fullName>
        <shortName evidence="6">SAT</shortName>
    </alternativeName>
</protein>
<comment type="catalytic activity">
    <reaction evidence="6">
        <text>sulfate + ATP + H(+) = adenosine 5'-phosphosulfate + diphosphate</text>
        <dbReference type="Rhea" id="RHEA:18133"/>
        <dbReference type="ChEBI" id="CHEBI:15378"/>
        <dbReference type="ChEBI" id="CHEBI:16189"/>
        <dbReference type="ChEBI" id="CHEBI:30616"/>
        <dbReference type="ChEBI" id="CHEBI:33019"/>
        <dbReference type="ChEBI" id="CHEBI:58243"/>
        <dbReference type="EC" id="2.7.7.4"/>
    </reaction>
</comment>
<comment type="subunit">
    <text evidence="6">Heterodimer composed of CysD, the smaller subunit, and CysN.</text>
</comment>
<dbReference type="Gene3D" id="3.40.50.300">
    <property type="entry name" value="P-loop containing nucleotide triphosphate hydrolases"/>
    <property type="match status" value="1"/>
</dbReference>
<name>A0ABQ6F4V8_9VIBR</name>
<dbReference type="InterPro" id="IPR005225">
    <property type="entry name" value="Small_GTP-bd"/>
</dbReference>